<dbReference type="GeneID" id="108890804"/>
<dbReference type="PANTHER" id="PTHR14132:SF23">
    <property type="entry name" value="FXYD DOMAIN-CONTAINING ION TRANSPORT REGULATOR"/>
    <property type="match status" value="1"/>
</dbReference>
<dbReference type="GO" id="GO:0006811">
    <property type="term" value="P:monoatomic ion transport"/>
    <property type="evidence" value="ECO:0007669"/>
    <property type="project" value="UniProtKB-KW"/>
</dbReference>
<keyword evidence="3 7" id="KW-0813">Transport</keyword>
<feature type="compositionally biased region" description="Low complexity" evidence="8">
    <location>
        <begin position="131"/>
        <end position="148"/>
    </location>
</feature>
<dbReference type="Proteomes" id="UP000694890">
    <property type="component" value="Linkage group LG15"/>
</dbReference>
<keyword evidence="4 7" id="KW-0812">Transmembrane</keyword>
<evidence type="ECO:0000313" key="10">
    <source>
        <dbReference type="RefSeq" id="XP_018543336.1"/>
    </source>
</evidence>
<evidence type="ECO:0000256" key="7">
    <source>
        <dbReference type="RuleBase" id="RU364131"/>
    </source>
</evidence>
<organism evidence="9 10">
    <name type="scientific">Lates calcarifer</name>
    <name type="common">Barramundi</name>
    <name type="synonym">Holocentrus calcarifer</name>
    <dbReference type="NCBI Taxonomy" id="8187"/>
    <lineage>
        <taxon>Eukaryota</taxon>
        <taxon>Metazoa</taxon>
        <taxon>Chordata</taxon>
        <taxon>Craniata</taxon>
        <taxon>Vertebrata</taxon>
        <taxon>Euteleostomi</taxon>
        <taxon>Actinopterygii</taxon>
        <taxon>Neopterygii</taxon>
        <taxon>Teleostei</taxon>
        <taxon>Neoteleostei</taxon>
        <taxon>Acanthomorphata</taxon>
        <taxon>Carangaria</taxon>
        <taxon>Carangaria incertae sedis</taxon>
        <taxon>Centropomidae</taxon>
        <taxon>Lates</taxon>
    </lineage>
</organism>
<comment type="similarity">
    <text evidence="2 7">Belongs to the FXYD family.</text>
</comment>
<evidence type="ECO:0000256" key="5">
    <source>
        <dbReference type="ARBA" id="ARBA00023065"/>
    </source>
</evidence>
<dbReference type="RefSeq" id="XP_018543336.1">
    <property type="nucleotide sequence ID" value="XM_018687820.2"/>
</dbReference>
<protein>
    <recommendedName>
        <fullName evidence="7">FXYD domain-containing ion transport regulator</fullName>
    </recommendedName>
</protein>
<feature type="compositionally biased region" description="Polar residues" evidence="8">
    <location>
        <begin position="55"/>
        <end position="66"/>
    </location>
</feature>
<dbReference type="GO" id="GO:0016020">
    <property type="term" value="C:membrane"/>
    <property type="evidence" value="ECO:0007669"/>
    <property type="project" value="UniProtKB-SubCell"/>
</dbReference>
<reference evidence="10" key="1">
    <citation type="submission" date="2025-08" db="UniProtKB">
        <authorList>
            <consortium name="RefSeq"/>
        </authorList>
    </citation>
    <scope>IDENTIFICATION</scope>
    <source>
        <tissue evidence="10">Brain</tissue>
    </source>
</reference>
<proteinExistence type="inferred from homology"/>
<feature type="transmembrane region" description="Helical" evidence="7">
    <location>
        <begin position="176"/>
        <end position="198"/>
    </location>
</feature>
<dbReference type="KEGG" id="lcf:108890804"/>
<sequence length="216" mass="23980">MLKKVLWVMSLRINLWTRAPLRMDTKIYLASLTFFLLVTFKVSRAQIPPPEDQMESVSNNTENLTIMPTALTPTGRRTESRVTRNGDSPPETKQTTDQHISSSSPNEAITSEIKTSSAPKGNTTEPQSNVTSSPASAATSLRSTTKTTTRNESYKTAKVKTWDQDFTYDYESLRHAGLSIAALLFIVGIMVIGCGKVCRLPRCRKRSSKSYRVAQG</sequence>
<feature type="compositionally biased region" description="Polar residues" evidence="8">
    <location>
        <begin position="85"/>
        <end position="130"/>
    </location>
</feature>
<dbReference type="CTD" id="53827"/>
<comment type="subcellular location">
    <subcellularLocation>
        <location evidence="1">Membrane</location>
        <topology evidence="1">Single-pass membrane protein</topology>
    </subcellularLocation>
</comment>
<dbReference type="CDD" id="cd20323">
    <property type="entry name" value="FXYD_FXYD5"/>
    <property type="match status" value="1"/>
</dbReference>
<evidence type="ECO:0000256" key="2">
    <source>
        <dbReference type="ARBA" id="ARBA00005948"/>
    </source>
</evidence>
<keyword evidence="5 7" id="KW-0406">Ion transport</keyword>
<feature type="region of interest" description="Disordered" evidence="8">
    <location>
        <begin position="49"/>
        <end position="152"/>
    </location>
</feature>
<dbReference type="InterPro" id="IPR000272">
    <property type="entry name" value="Ion-transport_regulator_FXYD"/>
</dbReference>
<dbReference type="AlphaFoldDB" id="A0AAJ7Q0K7"/>
<evidence type="ECO:0000256" key="4">
    <source>
        <dbReference type="ARBA" id="ARBA00022692"/>
    </source>
</evidence>
<dbReference type="GO" id="GO:0043269">
    <property type="term" value="P:regulation of monoatomic ion transport"/>
    <property type="evidence" value="ECO:0007669"/>
    <property type="project" value="InterPro"/>
</dbReference>
<dbReference type="GO" id="GO:0017080">
    <property type="term" value="F:sodium channel regulator activity"/>
    <property type="evidence" value="ECO:0007669"/>
    <property type="project" value="TreeGrafter"/>
</dbReference>
<keyword evidence="6 7" id="KW-0472">Membrane</keyword>
<evidence type="ECO:0000256" key="1">
    <source>
        <dbReference type="ARBA" id="ARBA00004167"/>
    </source>
</evidence>
<accession>A0AAJ7Q0K7</accession>
<evidence type="ECO:0000256" key="6">
    <source>
        <dbReference type="ARBA" id="ARBA00023136"/>
    </source>
</evidence>
<evidence type="ECO:0000313" key="9">
    <source>
        <dbReference type="Proteomes" id="UP000694890"/>
    </source>
</evidence>
<dbReference type="PANTHER" id="PTHR14132">
    <property type="entry name" value="SODIUM/POTASSIUM-TRANSPORTING ATPASE SUBUNIT GAMMA"/>
    <property type="match status" value="1"/>
</dbReference>
<evidence type="ECO:0000256" key="8">
    <source>
        <dbReference type="SAM" id="MobiDB-lite"/>
    </source>
</evidence>
<dbReference type="Gene3D" id="1.20.5.780">
    <property type="entry name" value="Single helix bin"/>
    <property type="match status" value="1"/>
</dbReference>
<dbReference type="Pfam" id="PF02038">
    <property type="entry name" value="ATP1G1_PLM_MAT8"/>
    <property type="match status" value="1"/>
</dbReference>
<gene>
    <name evidence="10" type="primary">fxyd5</name>
</gene>
<evidence type="ECO:0000256" key="3">
    <source>
        <dbReference type="ARBA" id="ARBA00022448"/>
    </source>
</evidence>
<name>A0AAJ7Q0K7_LATCA</name>
<keyword evidence="7" id="KW-1133">Transmembrane helix</keyword>